<dbReference type="KEGG" id="cyc:PCC7424_1738"/>
<evidence type="ECO:0000313" key="2">
    <source>
        <dbReference type="Proteomes" id="UP000002384"/>
    </source>
</evidence>
<gene>
    <name evidence="1" type="ordered locus">PCC7424_1738</name>
</gene>
<name>B7KB63_GLOC7</name>
<proteinExistence type="predicted"/>
<evidence type="ECO:0000313" key="1">
    <source>
        <dbReference type="EMBL" id="ACK70173.1"/>
    </source>
</evidence>
<keyword evidence="2" id="KW-1185">Reference proteome</keyword>
<dbReference type="AlphaFoldDB" id="B7KB63"/>
<accession>B7KB63</accession>
<organism evidence="1 2">
    <name type="scientific">Gloeothece citriformis (strain PCC 7424)</name>
    <name type="common">Cyanothece sp. (strain PCC 7424)</name>
    <dbReference type="NCBI Taxonomy" id="65393"/>
    <lineage>
        <taxon>Bacteria</taxon>
        <taxon>Bacillati</taxon>
        <taxon>Cyanobacteriota</taxon>
        <taxon>Cyanophyceae</taxon>
        <taxon>Oscillatoriophycideae</taxon>
        <taxon>Chroococcales</taxon>
        <taxon>Aphanothecaceae</taxon>
        <taxon>Gloeothece</taxon>
        <taxon>Gloeothece citriformis</taxon>
    </lineage>
</organism>
<dbReference type="EMBL" id="CP001291">
    <property type="protein sequence ID" value="ACK70173.1"/>
    <property type="molecule type" value="Genomic_DNA"/>
</dbReference>
<dbReference type="Proteomes" id="UP000002384">
    <property type="component" value="Chromosome"/>
</dbReference>
<dbReference type="HOGENOM" id="CLU_2860222_0_0_3"/>
<sequence>MDVGFPSVNSTYWFVNFQLTGNGIAGKGERKSSPLQKLSLKINLTQHYVCHCLVCGIKIKVIAL</sequence>
<reference evidence="2" key="1">
    <citation type="journal article" date="2011" name="MBio">
        <title>Novel metabolic attributes of the genus Cyanothece, comprising a group of unicellular nitrogen-fixing Cyanobacteria.</title>
        <authorList>
            <person name="Bandyopadhyay A."/>
            <person name="Elvitigala T."/>
            <person name="Welsh E."/>
            <person name="Stockel J."/>
            <person name="Liberton M."/>
            <person name="Min H."/>
            <person name="Sherman L.A."/>
            <person name="Pakrasi H.B."/>
        </authorList>
    </citation>
    <scope>NUCLEOTIDE SEQUENCE [LARGE SCALE GENOMIC DNA]</scope>
    <source>
        <strain evidence="2">PCC 7424</strain>
    </source>
</reference>
<protein>
    <submittedName>
        <fullName evidence="1">Uncharacterized protein</fullName>
    </submittedName>
</protein>